<dbReference type="GO" id="GO:0005576">
    <property type="term" value="C:extracellular region"/>
    <property type="evidence" value="ECO:0007669"/>
    <property type="project" value="UniProtKB-SubCell"/>
</dbReference>
<dbReference type="PRINTS" id="PR00290">
    <property type="entry name" value="KAZALINHBTR"/>
</dbReference>
<comment type="subcellular location">
    <subcellularLocation>
        <location evidence="1">Secreted</location>
    </subcellularLocation>
</comment>
<keyword evidence="9" id="KW-1185">Reference proteome</keyword>
<feature type="domain" description="Kazal-like" evidence="7">
    <location>
        <begin position="26"/>
        <end position="82"/>
    </location>
</feature>
<keyword evidence="2" id="KW-0964">Secreted</keyword>
<evidence type="ECO:0000256" key="3">
    <source>
        <dbReference type="ARBA" id="ARBA00022690"/>
    </source>
</evidence>
<evidence type="ECO:0000313" key="9">
    <source>
        <dbReference type="Proteomes" id="UP001557470"/>
    </source>
</evidence>
<organism evidence="8 9">
    <name type="scientific">Umbra pygmaea</name>
    <name type="common">Eastern mudminnow</name>
    <dbReference type="NCBI Taxonomy" id="75934"/>
    <lineage>
        <taxon>Eukaryota</taxon>
        <taxon>Metazoa</taxon>
        <taxon>Chordata</taxon>
        <taxon>Craniata</taxon>
        <taxon>Vertebrata</taxon>
        <taxon>Euteleostomi</taxon>
        <taxon>Actinopterygii</taxon>
        <taxon>Neopterygii</taxon>
        <taxon>Teleostei</taxon>
        <taxon>Protacanthopterygii</taxon>
        <taxon>Esociformes</taxon>
        <taxon>Umbridae</taxon>
        <taxon>Umbra</taxon>
    </lineage>
</organism>
<reference evidence="8 9" key="1">
    <citation type="submission" date="2024-06" db="EMBL/GenBank/DDBJ databases">
        <authorList>
            <person name="Pan Q."/>
            <person name="Wen M."/>
            <person name="Jouanno E."/>
            <person name="Zahm M."/>
            <person name="Klopp C."/>
            <person name="Cabau C."/>
            <person name="Louis A."/>
            <person name="Berthelot C."/>
            <person name="Parey E."/>
            <person name="Roest Crollius H."/>
            <person name="Montfort J."/>
            <person name="Robinson-Rechavi M."/>
            <person name="Bouchez O."/>
            <person name="Lampietro C."/>
            <person name="Lopez Roques C."/>
            <person name="Donnadieu C."/>
            <person name="Postlethwait J."/>
            <person name="Bobe J."/>
            <person name="Verreycken H."/>
            <person name="Guiguen Y."/>
        </authorList>
    </citation>
    <scope>NUCLEOTIDE SEQUENCE [LARGE SCALE GENOMIC DNA]</scope>
    <source>
        <strain evidence="8">Up_M1</strain>
        <tissue evidence="8">Testis</tissue>
    </source>
</reference>
<keyword evidence="5" id="KW-1015">Disulfide bond</keyword>
<keyword evidence="6" id="KW-0732">Signal</keyword>
<feature type="signal peptide" evidence="6">
    <location>
        <begin position="1"/>
        <end position="22"/>
    </location>
</feature>
<dbReference type="InterPro" id="IPR036058">
    <property type="entry name" value="Kazal_dom_sf"/>
</dbReference>
<dbReference type="EMBL" id="JAGEUA010000001">
    <property type="protein sequence ID" value="KAL1023691.1"/>
    <property type="molecule type" value="Genomic_DNA"/>
</dbReference>
<dbReference type="AlphaFoldDB" id="A0ABD0Y9F8"/>
<dbReference type="PANTHER" id="PTHR47729">
    <property type="entry name" value="SERINE PEPTIDASE INHIBITOR, KAZAL TYPE 2, TANDEM DUPLICATE 1-RELATED"/>
    <property type="match status" value="1"/>
</dbReference>
<dbReference type="SMART" id="SM00280">
    <property type="entry name" value="KAZAL"/>
    <property type="match status" value="1"/>
</dbReference>
<evidence type="ECO:0000256" key="4">
    <source>
        <dbReference type="ARBA" id="ARBA00022900"/>
    </source>
</evidence>
<dbReference type="Gene3D" id="3.30.60.30">
    <property type="match status" value="1"/>
</dbReference>
<protein>
    <recommendedName>
        <fullName evidence="7">Kazal-like domain-containing protein</fullName>
    </recommendedName>
</protein>
<keyword evidence="4" id="KW-0722">Serine protease inhibitor</keyword>
<evidence type="ECO:0000313" key="8">
    <source>
        <dbReference type="EMBL" id="KAL1023691.1"/>
    </source>
</evidence>
<evidence type="ECO:0000256" key="2">
    <source>
        <dbReference type="ARBA" id="ARBA00022525"/>
    </source>
</evidence>
<dbReference type="Proteomes" id="UP001557470">
    <property type="component" value="Unassembled WGS sequence"/>
</dbReference>
<evidence type="ECO:0000256" key="1">
    <source>
        <dbReference type="ARBA" id="ARBA00004613"/>
    </source>
</evidence>
<comment type="caution">
    <text evidence="8">The sequence shown here is derived from an EMBL/GenBank/DDBJ whole genome shotgun (WGS) entry which is preliminary data.</text>
</comment>
<sequence length="83" mass="9233">MDGKVLMLLAVMLLVAFSGVEGHSGNHRRPSCGRVVRRGCPEIYDPVCGSDGNIYSNECELCVYIHKTHKFINIVGMKRCHGR</sequence>
<dbReference type="GO" id="GO:0004867">
    <property type="term" value="F:serine-type endopeptidase inhibitor activity"/>
    <property type="evidence" value="ECO:0007669"/>
    <property type="project" value="UniProtKB-KW"/>
</dbReference>
<dbReference type="InterPro" id="IPR002350">
    <property type="entry name" value="Kazal_dom"/>
</dbReference>
<dbReference type="PANTHER" id="PTHR47729:SF1">
    <property type="entry name" value="OVOMUCOID-LIKE-RELATED"/>
    <property type="match status" value="1"/>
</dbReference>
<dbReference type="InterPro" id="IPR051597">
    <property type="entry name" value="Bifunctional_prot_inhibitor"/>
</dbReference>
<dbReference type="PROSITE" id="PS00282">
    <property type="entry name" value="KAZAL_1"/>
    <property type="match status" value="1"/>
</dbReference>
<feature type="chain" id="PRO_5044853402" description="Kazal-like domain-containing protein" evidence="6">
    <location>
        <begin position="23"/>
        <end position="83"/>
    </location>
</feature>
<proteinExistence type="predicted"/>
<dbReference type="InterPro" id="IPR001239">
    <property type="entry name" value="Prot_inh_Kazal-m"/>
</dbReference>
<dbReference type="PROSITE" id="PS51465">
    <property type="entry name" value="KAZAL_2"/>
    <property type="match status" value="1"/>
</dbReference>
<accession>A0ABD0Y9F8</accession>
<keyword evidence="3" id="KW-0646">Protease inhibitor</keyword>
<gene>
    <name evidence="8" type="ORF">UPYG_G00044630</name>
</gene>
<evidence type="ECO:0000256" key="6">
    <source>
        <dbReference type="SAM" id="SignalP"/>
    </source>
</evidence>
<dbReference type="SUPFAM" id="SSF100895">
    <property type="entry name" value="Kazal-type serine protease inhibitors"/>
    <property type="match status" value="1"/>
</dbReference>
<name>A0ABD0Y9F8_UMBPY</name>
<dbReference type="Pfam" id="PF00050">
    <property type="entry name" value="Kazal_1"/>
    <property type="match status" value="1"/>
</dbReference>
<evidence type="ECO:0000256" key="5">
    <source>
        <dbReference type="ARBA" id="ARBA00023157"/>
    </source>
</evidence>
<evidence type="ECO:0000259" key="7">
    <source>
        <dbReference type="PROSITE" id="PS51465"/>
    </source>
</evidence>